<dbReference type="AlphaFoldDB" id="A0A840VCZ2"/>
<dbReference type="SUPFAM" id="SSF56655">
    <property type="entry name" value="Carbohydrate phosphatase"/>
    <property type="match status" value="1"/>
</dbReference>
<feature type="binding site" evidence="6">
    <location>
        <position position="80"/>
    </location>
    <ligand>
        <name>Mg(2+)</name>
        <dbReference type="ChEBI" id="CHEBI:18420"/>
        <label>1</label>
        <note>catalytic</note>
    </ligand>
</feature>
<keyword evidence="8" id="KW-1185">Reference proteome</keyword>
<dbReference type="PRINTS" id="PR00377">
    <property type="entry name" value="IMPHPHTASES"/>
</dbReference>
<dbReference type="PANTHER" id="PTHR43200:SF6">
    <property type="entry name" value="3'(2'),5'-BISPHOSPHATE NUCLEOTIDASE"/>
    <property type="match status" value="1"/>
</dbReference>
<dbReference type="GO" id="GO:0052834">
    <property type="term" value="F:inositol monophosphate phosphatase activity"/>
    <property type="evidence" value="ECO:0007669"/>
    <property type="project" value="UniProtKB-EC"/>
</dbReference>
<evidence type="ECO:0000256" key="3">
    <source>
        <dbReference type="ARBA" id="ARBA00022723"/>
    </source>
</evidence>
<evidence type="ECO:0000256" key="2">
    <source>
        <dbReference type="ARBA" id="ARBA00009759"/>
    </source>
</evidence>
<dbReference type="InterPro" id="IPR020583">
    <property type="entry name" value="Inositol_monoP_metal-BS"/>
</dbReference>
<comment type="similarity">
    <text evidence="2">Belongs to the inositol monophosphatase superfamily.</text>
</comment>
<gene>
    <name evidence="7" type="ORF">HNP71_001978</name>
</gene>
<feature type="binding site" evidence="6">
    <location>
        <position position="61"/>
    </location>
    <ligand>
        <name>Mg(2+)</name>
        <dbReference type="ChEBI" id="CHEBI:18420"/>
        <label>1</label>
        <note>catalytic</note>
    </ligand>
</feature>
<reference evidence="7 8" key="1">
    <citation type="submission" date="2020-08" db="EMBL/GenBank/DDBJ databases">
        <title>Genomic Encyclopedia of Type Strains, Phase IV (KMG-IV): sequencing the most valuable type-strain genomes for metagenomic binning, comparative biology and taxonomic classification.</title>
        <authorList>
            <person name="Goeker M."/>
        </authorList>
    </citation>
    <scope>NUCLEOTIDE SEQUENCE [LARGE SCALE GENOMIC DNA]</scope>
    <source>
        <strain evidence="7 8">DSM 27026</strain>
    </source>
</reference>
<dbReference type="EMBL" id="JACHFJ010000009">
    <property type="protein sequence ID" value="MBB5373713.1"/>
    <property type="molecule type" value="Genomic_DNA"/>
</dbReference>
<accession>A0A840VCZ2</accession>
<dbReference type="CDD" id="cd01641">
    <property type="entry name" value="Bacterial_IMPase_like_1"/>
    <property type="match status" value="1"/>
</dbReference>
<feature type="binding site" evidence="6">
    <location>
        <position position="79"/>
    </location>
    <ligand>
        <name>Mg(2+)</name>
        <dbReference type="ChEBI" id="CHEBI:18420"/>
        <label>1</label>
        <note>catalytic</note>
    </ligand>
</feature>
<dbReference type="InterPro" id="IPR000760">
    <property type="entry name" value="Inositol_monophosphatase-like"/>
</dbReference>
<keyword evidence="3 6" id="KW-0479">Metal-binding</keyword>
<dbReference type="EC" id="3.1.3.25" evidence="7"/>
<comment type="caution">
    <text evidence="7">The sequence shown here is derived from an EMBL/GenBank/DDBJ whole genome shotgun (WGS) entry which is preliminary data.</text>
</comment>
<proteinExistence type="inferred from homology"/>
<evidence type="ECO:0000313" key="8">
    <source>
        <dbReference type="Proteomes" id="UP000553706"/>
    </source>
</evidence>
<evidence type="ECO:0000256" key="1">
    <source>
        <dbReference type="ARBA" id="ARBA00001946"/>
    </source>
</evidence>
<dbReference type="Gene3D" id="3.30.540.10">
    <property type="entry name" value="Fructose-1,6-Bisphosphatase, subunit A, domain 1"/>
    <property type="match status" value="1"/>
</dbReference>
<comment type="cofactor">
    <cofactor evidence="1 6">
        <name>Mg(2+)</name>
        <dbReference type="ChEBI" id="CHEBI:18420"/>
    </cofactor>
</comment>
<feature type="binding site" evidence="6">
    <location>
        <position position="77"/>
    </location>
    <ligand>
        <name>Mg(2+)</name>
        <dbReference type="ChEBI" id="CHEBI:18420"/>
        <label>1</label>
        <note>catalytic</note>
    </ligand>
</feature>
<protein>
    <submittedName>
        <fullName evidence="7">Myo-inositol-1(Or 4)-monophosphatase</fullName>
        <ecNumber evidence="7">3.1.3.25</ecNumber>
    </submittedName>
</protein>
<name>A0A840VCZ2_9PROT</name>
<dbReference type="Proteomes" id="UP000553706">
    <property type="component" value="Unassembled WGS sequence"/>
</dbReference>
<dbReference type="InterPro" id="IPR051090">
    <property type="entry name" value="Inositol_monoP_superfamily"/>
</dbReference>
<organism evidence="7 8">
    <name type="scientific">Acidocella aromatica</name>
    <dbReference type="NCBI Taxonomy" id="1303579"/>
    <lineage>
        <taxon>Bacteria</taxon>
        <taxon>Pseudomonadati</taxon>
        <taxon>Pseudomonadota</taxon>
        <taxon>Alphaproteobacteria</taxon>
        <taxon>Acetobacterales</taxon>
        <taxon>Acidocellaceae</taxon>
        <taxon>Acidocella</taxon>
    </lineage>
</organism>
<evidence type="ECO:0000313" key="7">
    <source>
        <dbReference type="EMBL" id="MBB5373713.1"/>
    </source>
</evidence>
<evidence type="ECO:0000256" key="6">
    <source>
        <dbReference type="PIRSR" id="PIRSR600760-2"/>
    </source>
</evidence>
<keyword evidence="5 6" id="KW-0460">Magnesium</keyword>
<keyword evidence="4 7" id="KW-0378">Hydrolase</keyword>
<dbReference type="Pfam" id="PF00459">
    <property type="entry name" value="Inositol_P"/>
    <property type="match status" value="1"/>
</dbReference>
<sequence length="253" mass="26526">MAAAEAALDAAGAAIRPHFRVGLSADDKSDESPVTVADRQAEETLREHLLAAFPDFGIIGEEFPAHRPDAKYTWVIDPIDGTRAFITGRTTFCTLLGLLEDGAPVLGFIDQPITGERWIGGRGVPARFKGGFGGTIGTRQSVTLAEAELSSTAPEMFSPEQAARFAKLQAAAKRVYWGGDAYAYGLLALGQIDVVAECSLKLWDWAALAPVVEAAGGVVTDWAGQPLRLGAAGDVVASANPALHTAALAALRL</sequence>
<evidence type="ECO:0000256" key="4">
    <source>
        <dbReference type="ARBA" id="ARBA00022801"/>
    </source>
</evidence>
<dbReference type="GO" id="GO:0046872">
    <property type="term" value="F:metal ion binding"/>
    <property type="evidence" value="ECO:0007669"/>
    <property type="project" value="UniProtKB-KW"/>
</dbReference>
<dbReference type="Gene3D" id="3.40.190.80">
    <property type="match status" value="1"/>
</dbReference>
<dbReference type="PANTHER" id="PTHR43200">
    <property type="entry name" value="PHOSPHATASE"/>
    <property type="match status" value="1"/>
</dbReference>
<feature type="binding site" evidence="6">
    <location>
        <position position="204"/>
    </location>
    <ligand>
        <name>Mg(2+)</name>
        <dbReference type="ChEBI" id="CHEBI:18420"/>
        <label>1</label>
        <note>catalytic</note>
    </ligand>
</feature>
<dbReference type="PROSITE" id="PS00629">
    <property type="entry name" value="IMP_1"/>
    <property type="match status" value="1"/>
</dbReference>
<dbReference type="GO" id="GO:0000105">
    <property type="term" value="P:L-histidine biosynthetic process"/>
    <property type="evidence" value="ECO:0007669"/>
    <property type="project" value="TreeGrafter"/>
</dbReference>
<evidence type="ECO:0000256" key="5">
    <source>
        <dbReference type="ARBA" id="ARBA00022842"/>
    </source>
</evidence>